<keyword evidence="4" id="KW-0479">Metal-binding</keyword>
<comment type="pathway">
    <text evidence="1 4">Glycan biosynthesis; trehalose biosynthesis.</text>
</comment>
<dbReference type="InterPro" id="IPR003337">
    <property type="entry name" value="Trehalose_PPase"/>
</dbReference>
<reference evidence="5 6" key="1">
    <citation type="submission" date="2020-11" db="EMBL/GenBank/DDBJ databases">
        <title>Indigenous Rhizobia Nodulating Common beans in Western Kenya.</title>
        <authorList>
            <person name="Wekesa C.S."/>
            <person name="Oelmueller R."/>
            <person name="Furch A.C."/>
        </authorList>
    </citation>
    <scope>NUCLEOTIDE SEQUENCE [LARGE SCALE GENOMIC DNA]</scope>
    <source>
        <strain evidence="6">BS3</strain>
        <plasmid evidence="5 6">pBS3b</plasmid>
    </source>
</reference>
<dbReference type="InterPro" id="IPR036412">
    <property type="entry name" value="HAD-like_sf"/>
</dbReference>
<dbReference type="Gene3D" id="3.30.70.1020">
    <property type="entry name" value="Trehalose-6-phosphate phosphatase related protein, domain 2"/>
    <property type="match status" value="1"/>
</dbReference>
<dbReference type="NCBIfam" id="TIGR01484">
    <property type="entry name" value="HAD-SF-IIB"/>
    <property type="match status" value="1"/>
</dbReference>
<dbReference type="AlphaFoldDB" id="A0A7T0HBS8"/>
<dbReference type="SUPFAM" id="SSF56784">
    <property type="entry name" value="HAD-like"/>
    <property type="match status" value="1"/>
</dbReference>
<dbReference type="CDD" id="cd01627">
    <property type="entry name" value="HAD_TPP"/>
    <property type="match status" value="1"/>
</dbReference>
<evidence type="ECO:0000256" key="2">
    <source>
        <dbReference type="ARBA" id="ARBA00008770"/>
    </source>
</evidence>
<dbReference type="InterPro" id="IPR023214">
    <property type="entry name" value="HAD_sf"/>
</dbReference>
<dbReference type="PANTHER" id="PTHR43768">
    <property type="entry name" value="TREHALOSE 6-PHOSPHATE PHOSPHATASE"/>
    <property type="match status" value="1"/>
</dbReference>
<dbReference type="EC" id="3.1.3.12" evidence="4"/>
<name>A0A7T0HBS8_9HYPH</name>
<protein>
    <recommendedName>
        <fullName evidence="4">Trehalose 6-phosphate phosphatase</fullName>
        <ecNumber evidence="4">3.1.3.12</ecNumber>
    </recommendedName>
</protein>
<evidence type="ECO:0000313" key="5">
    <source>
        <dbReference type="EMBL" id="QPK11712.1"/>
    </source>
</evidence>
<dbReference type="UniPathway" id="UPA00299"/>
<comment type="catalytic activity">
    <reaction evidence="4">
        <text>alpha,alpha-trehalose 6-phosphate + H2O = alpha,alpha-trehalose + phosphate</text>
        <dbReference type="Rhea" id="RHEA:23420"/>
        <dbReference type="ChEBI" id="CHEBI:15377"/>
        <dbReference type="ChEBI" id="CHEBI:16551"/>
        <dbReference type="ChEBI" id="CHEBI:43474"/>
        <dbReference type="ChEBI" id="CHEBI:58429"/>
        <dbReference type="EC" id="3.1.3.12"/>
    </reaction>
</comment>
<dbReference type="GO" id="GO:0004805">
    <property type="term" value="F:trehalose-phosphatase activity"/>
    <property type="evidence" value="ECO:0007669"/>
    <property type="project" value="UniProtKB-EC"/>
</dbReference>
<comment type="similarity">
    <text evidence="2 4">Belongs to the trehalose phosphatase family.</text>
</comment>
<dbReference type="GO" id="GO:0005992">
    <property type="term" value="P:trehalose biosynthetic process"/>
    <property type="evidence" value="ECO:0007669"/>
    <property type="project" value="UniProtKB-UniPathway"/>
</dbReference>
<dbReference type="Gene3D" id="3.40.50.1000">
    <property type="entry name" value="HAD superfamily/HAD-like"/>
    <property type="match status" value="1"/>
</dbReference>
<dbReference type="NCBIfam" id="TIGR00685">
    <property type="entry name" value="T6PP"/>
    <property type="match status" value="1"/>
</dbReference>
<evidence type="ECO:0000256" key="4">
    <source>
        <dbReference type="RuleBase" id="RU361117"/>
    </source>
</evidence>
<dbReference type="Pfam" id="PF02358">
    <property type="entry name" value="Trehalose_PPase"/>
    <property type="match status" value="1"/>
</dbReference>
<geneLocation type="plasmid" evidence="5 6">
    <name>pBS3b</name>
</geneLocation>
<dbReference type="Proteomes" id="UP000540266">
    <property type="component" value="Plasmid pBS3b"/>
</dbReference>
<keyword evidence="5" id="KW-0614">Plasmid</keyword>
<dbReference type="RefSeq" id="WP_029532090.1">
    <property type="nucleotide sequence ID" value="NZ_CP013524.1"/>
</dbReference>
<accession>A0A7T0HBS8</accession>
<evidence type="ECO:0000313" key="6">
    <source>
        <dbReference type="Proteomes" id="UP000540266"/>
    </source>
</evidence>
<gene>
    <name evidence="5" type="primary">otsB</name>
    <name evidence="5" type="ORF">HER27_023900</name>
</gene>
<organism evidence="5 6">
    <name type="scientific">Rhizobium phaseoli</name>
    <dbReference type="NCBI Taxonomy" id="396"/>
    <lineage>
        <taxon>Bacteria</taxon>
        <taxon>Pseudomonadati</taxon>
        <taxon>Pseudomonadota</taxon>
        <taxon>Alphaproteobacteria</taxon>
        <taxon>Hyphomicrobiales</taxon>
        <taxon>Rhizobiaceae</taxon>
        <taxon>Rhizobium/Agrobacterium group</taxon>
        <taxon>Rhizobium</taxon>
    </lineage>
</organism>
<evidence type="ECO:0000256" key="3">
    <source>
        <dbReference type="ARBA" id="ARBA00022801"/>
    </source>
</evidence>
<dbReference type="GO" id="GO:0046872">
    <property type="term" value="F:metal ion binding"/>
    <property type="evidence" value="ECO:0007669"/>
    <property type="project" value="UniProtKB-KW"/>
</dbReference>
<evidence type="ECO:0000256" key="1">
    <source>
        <dbReference type="ARBA" id="ARBA00005199"/>
    </source>
</evidence>
<comment type="cofactor">
    <cofactor evidence="4">
        <name>Mg(2+)</name>
        <dbReference type="ChEBI" id="CHEBI:18420"/>
    </cofactor>
</comment>
<dbReference type="InterPro" id="IPR006379">
    <property type="entry name" value="HAD-SF_hydro_IIB"/>
</dbReference>
<comment type="function">
    <text evidence="4">Removes the phosphate from trehalose 6-phosphate to produce free trehalose.</text>
</comment>
<dbReference type="InterPro" id="IPR044651">
    <property type="entry name" value="OTSB-like"/>
</dbReference>
<proteinExistence type="inferred from homology"/>
<dbReference type="EMBL" id="CP064933">
    <property type="protein sequence ID" value="QPK11712.1"/>
    <property type="molecule type" value="Genomic_DNA"/>
</dbReference>
<keyword evidence="3 4" id="KW-0378">Hydrolase</keyword>
<dbReference type="GeneID" id="45959961"/>
<sequence length="259" mass="27915">MQSLEKTVQDDTATQEMLSLVLNEPEHWAMFLDIDGTLLNLAPTPDAIEVPEALPGQLHRLSNKLGGALALVTGRSLAYADELFKPFAFPTAGLHGAEIRSAAGMHTLEATPEFQALKHALTAEAEHYPGVLIEDKGAAVAAHYRLAPEYEKVLEERMHHYAEVAGPNWALQLGKMVFELRPARSSKGDALERFFQFDPFKNRCPITIGDDLTDESMFAIANARGGVSVRVGAIGAPSCATSRLSSAALVRNVIAALAA</sequence>
<dbReference type="PANTHER" id="PTHR43768:SF3">
    <property type="entry name" value="TREHALOSE 6-PHOSPHATE PHOSPHATASE"/>
    <property type="match status" value="1"/>
</dbReference>
<keyword evidence="4" id="KW-0460">Magnesium</keyword>
<dbReference type="PROSITE" id="PS01228">
    <property type="entry name" value="COF_1"/>
    <property type="match status" value="1"/>
</dbReference>